<dbReference type="EMBL" id="GBXM01052687">
    <property type="protein sequence ID" value="JAH55890.1"/>
    <property type="molecule type" value="Transcribed_RNA"/>
</dbReference>
<protein>
    <submittedName>
        <fullName evidence="1">Uncharacterized protein</fullName>
    </submittedName>
</protein>
<name>A0A0E9TSM8_ANGAN</name>
<evidence type="ECO:0000313" key="1">
    <source>
        <dbReference type="EMBL" id="JAH55890.1"/>
    </source>
</evidence>
<reference evidence="1" key="2">
    <citation type="journal article" date="2015" name="Fish Shellfish Immunol.">
        <title>Early steps in the European eel (Anguilla anguilla)-Vibrio vulnificus interaction in the gills: Role of the RtxA13 toxin.</title>
        <authorList>
            <person name="Callol A."/>
            <person name="Pajuelo D."/>
            <person name="Ebbesson L."/>
            <person name="Teles M."/>
            <person name="MacKenzie S."/>
            <person name="Amaro C."/>
        </authorList>
    </citation>
    <scope>NUCLEOTIDE SEQUENCE</scope>
</reference>
<organism evidence="1">
    <name type="scientific">Anguilla anguilla</name>
    <name type="common">European freshwater eel</name>
    <name type="synonym">Muraena anguilla</name>
    <dbReference type="NCBI Taxonomy" id="7936"/>
    <lineage>
        <taxon>Eukaryota</taxon>
        <taxon>Metazoa</taxon>
        <taxon>Chordata</taxon>
        <taxon>Craniata</taxon>
        <taxon>Vertebrata</taxon>
        <taxon>Euteleostomi</taxon>
        <taxon>Actinopterygii</taxon>
        <taxon>Neopterygii</taxon>
        <taxon>Teleostei</taxon>
        <taxon>Anguilliformes</taxon>
        <taxon>Anguillidae</taxon>
        <taxon>Anguilla</taxon>
    </lineage>
</organism>
<reference evidence="1" key="1">
    <citation type="submission" date="2014-11" db="EMBL/GenBank/DDBJ databases">
        <authorList>
            <person name="Amaro Gonzalez C."/>
        </authorList>
    </citation>
    <scope>NUCLEOTIDE SEQUENCE</scope>
</reference>
<proteinExistence type="predicted"/>
<dbReference type="AlphaFoldDB" id="A0A0E9TSM8"/>
<accession>A0A0E9TSM8</accession>
<sequence>MKKFSFLHCKEGIPVCKRFNYTSLS</sequence>